<dbReference type="InterPro" id="IPR016942">
    <property type="entry name" value="UCP030042"/>
</dbReference>
<name>W4QET9_9BACI</name>
<keyword evidence="1" id="KW-0812">Transmembrane</keyword>
<dbReference type="PIRSF" id="PIRSF030042">
    <property type="entry name" value="UCP030042"/>
    <property type="match status" value="1"/>
</dbReference>
<evidence type="ECO:0000256" key="1">
    <source>
        <dbReference type="SAM" id="Phobius"/>
    </source>
</evidence>
<comment type="caution">
    <text evidence="3">The sequence shown here is derived from an EMBL/GenBank/DDBJ whole genome shotgun (WGS) entry which is preliminary data.</text>
</comment>
<evidence type="ECO:0000313" key="4">
    <source>
        <dbReference type="Proteomes" id="UP000018895"/>
    </source>
</evidence>
<protein>
    <recommendedName>
        <fullName evidence="2">DUF4395 domain-containing protein</fullName>
    </recommendedName>
</protein>
<dbReference type="InterPro" id="IPR025508">
    <property type="entry name" value="DUF4395"/>
</dbReference>
<gene>
    <name evidence="3" type="ORF">JCM9152_2028</name>
</gene>
<feature type="transmembrane region" description="Helical" evidence="1">
    <location>
        <begin position="72"/>
        <end position="90"/>
    </location>
</feature>
<keyword evidence="1" id="KW-0472">Membrane</keyword>
<dbReference type="STRING" id="1236971.JCM9152_2028"/>
<feature type="transmembrane region" description="Helical" evidence="1">
    <location>
        <begin position="96"/>
        <end position="123"/>
    </location>
</feature>
<evidence type="ECO:0000313" key="3">
    <source>
        <dbReference type="EMBL" id="GAE30615.1"/>
    </source>
</evidence>
<accession>W4QET9</accession>
<keyword evidence="1" id="KW-1133">Transmembrane helix</keyword>
<dbReference type="OrthoDB" id="2376580at2"/>
<reference evidence="3" key="1">
    <citation type="journal article" date="2014" name="Genome Announc.">
        <title>Draft Genome Sequences of Three Alkaliphilic Bacillus Strains, Bacillus wakoensis JCM 9140T, Bacillus akibai JCM 9157T, and Bacillus hemicellulosilyticus JCM 9152T.</title>
        <authorList>
            <person name="Yuki M."/>
            <person name="Oshima K."/>
            <person name="Suda W."/>
            <person name="Oshida Y."/>
            <person name="Kitamura K."/>
            <person name="Iida T."/>
            <person name="Hattori M."/>
            <person name="Ohkuma M."/>
        </authorList>
    </citation>
    <scope>NUCLEOTIDE SEQUENCE [LARGE SCALE GENOMIC DNA]</scope>
    <source>
        <strain evidence="3">JCM 9152</strain>
    </source>
</reference>
<dbReference type="AlphaFoldDB" id="W4QET9"/>
<organism evidence="3 4">
    <name type="scientific">Halalkalibacter hemicellulosilyticusJCM 9152</name>
    <dbReference type="NCBI Taxonomy" id="1236971"/>
    <lineage>
        <taxon>Bacteria</taxon>
        <taxon>Bacillati</taxon>
        <taxon>Bacillota</taxon>
        <taxon>Bacilli</taxon>
        <taxon>Bacillales</taxon>
        <taxon>Bacillaceae</taxon>
        <taxon>Halalkalibacter</taxon>
    </lineage>
</organism>
<proteinExistence type="predicted"/>
<evidence type="ECO:0000259" key="2">
    <source>
        <dbReference type="Pfam" id="PF14340"/>
    </source>
</evidence>
<sequence>MGIPKPLVQTNQMFILLTVALSLLTSIWLLLIPLTIGLYTLYSRQNPIIKNSYRFLKHPHEKYVQEDPDQQYFNQWIATICIALSLISFLSNQPIFGYLFSIMVIIASALALGGFCIGCVIRYRFLMWKHKRNKHQS</sequence>
<dbReference type="EMBL" id="BAUU01000012">
    <property type="protein sequence ID" value="GAE30615.1"/>
    <property type="molecule type" value="Genomic_DNA"/>
</dbReference>
<dbReference type="RefSeq" id="WP_035343415.1">
    <property type="nucleotide sequence ID" value="NZ_BAUU01000012.1"/>
</dbReference>
<feature type="domain" description="DUF4395" evidence="2">
    <location>
        <begin position="3"/>
        <end position="125"/>
    </location>
</feature>
<dbReference type="Pfam" id="PF14340">
    <property type="entry name" value="DUF4395"/>
    <property type="match status" value="1"/>
</dbReference>
<feature type="transmembrane region" description="Helical" evidence="1">
    <location>
        <begin position="14"/>
        <end position="42"/>
    </location>
</feature>
<dbReference type="Proteomes" id="UP000018895">
    <property type="component" value="Unassembled WGS sequence"/>
</dbReference>
<keyword evidence="4" id="KW-1185">Reference proteome</keyword>